<protein>
    <submittedName>
        <fullName evidence="2">Uncharacterized protein</fullName>
    </submittedName>
</protein>
<dbReference type="AlphaFoldDB" id="A0A074V3N3"/>
<sequence length="54" mass="6181">MKKMPWTLAAGKISINCQYIVGRRYKLTTISGSVLSSLYIAILIYGKVIQRRYL</sequence>
<keyword evidence="1" id="KW-0472">Membrane</keyword>
<evidence type="ECO:0000313" key="3">
    <source>
        <dbReference type="Proteomes" id="UP000027644"/>
    </source>
</evidence>
<comment type="caution">
    <text evidence="2">The sequence shown here is derived from an EMBL/GenBank/DDBJ whole genome shotgun (WGS) entry which is preliminary data.</text>
</comment>
<dbReference type="EMBL" id="AVQL01000456">
    <property type="protein sequence ID" value="KEP99835.1"/>
    <property type="molecule type" value="Genomic_DNA"/>
</dbReference>
<proteinExistence type="predicted"/>
<feature type="transmembrane region" description="Helical" evidence="1">
    <location>
        <begin position="27"/>
        <end position="46"/>
    </location>
</feature>
<reference evidence="2 3" key="1">
    <citation type="journal article" date="2014" name="PLoS Genet.">
        <title>Hidden diversity in honey bee gut symbionts detected by single-cell genomics.</title>
        <authorList>
            <person name="Engel P."/>
            <person name="Stepanauskas R."/>
            <person name="Moran N."/>
        </authorList>
    </citation>
    <scope>NUCLEOTIDE SEQUENCE [LARGE SCALE GENOMIC DNA]</scope>
    <source>
        <strain evidence="2 3">SCGC AB-598-J21</strain>
    </source>
</reference>
<accession>A0A074V3N3</accession>
<keyword evidence="1" id="KW-1133">Transmembrane helix</keyword>
<dbReference type="Proteomes" id="UP000027644">
    <property type="component" value="Unassembled WGS sequence"/>
</dbReference>
<evidence type="ECO:0000256" key="1">
    <source>
        <dbReference type="SAM" id="Phobius"/>
    </source>
</evidence>
<gene>
    <name evidence="2" type="ORF">SASC598J21_022720</name>
</gene>
<evidence type="ECO:0000313" key="2">
    <source>
        <dbReference type="EMBL" id="KEP99835.1"/>
    </source>
</evidence>
<name>A0A074V3N3_9NEIS</name>
<keyword evidence="1" id="KW-0812">Transmembrane</keyword>
<organism evidence="2 3">
    <name type="scientific">Snodgrassella alvi SCGC AB-598-J21</name>
    <dbReference type="NCBI Taxonomy" id="1385367"/>
    <lineage>
        <taxon>Bacteria</taxon>
        <taxon>Pseudomonadati</taxon>
        <taxon>Pseudomonadota</taxon>
        <taxon>Betaproteobacteria</taxon>
        <taxon>Neisseriales</taxon>
        <taxon>Neisseriaceae</taxon>
        <taxon>Snodgrassella</taxon>
    </lineage>
</organism>